<feature type="compositionally biased region" description="Low complexity" evidence="9">
    <location>
        <begin position="709"/>
        <end position="725"/>
    </location>
</feature>
<keyword evidence="11" id="KW-1185">Reference proteome</keyword>
<feature type="compositionally biased region" description="Basic residues" evidence="9">
    <location>
        <begin position="659"/>
        <end position="673"/>
    </location>
</feature>
<organism evidence="10 11">
    <name type="scientific">Perkinsus chesapeaki</name>
    <name type="common">Clam parasite</name>
    <name type="synonym">Perkinsus andrewsi</name>
    <dbReference type="NCBI Taxonomy" id="330153"/>
    <lineage>
        <taxon>Eukaryota</taxon>
        <taxon>Sar</taxon>
        <taxon>Alveolata</taxon>
        <taxon>Perkinsozoa</taxon>
        <taxon>Perkinsea</taxon>
        <taxon>Perkinsida</taxon>
        <taxon>Perkinsidae</taxon>
        <taxon>Perkinsus</taxon>
    </lineage>
</organism>
<dbReference type="Pfam" id="PF01135">
    <property type="entry name" value="PCMT"/>
    <property type="match status" value="1"/>
</dbReference>
<evidence type="ECO:0000256" key="1">
    <source>
        <dbReference type="ARBA" id="ARBA00004496"/>
    </source>
</evidence>
<keyword evidence="4" id="KW-0963">Cytoplasm</keyword>
<gene>
    <name evidence="10" type="ORF">FOL47_005544</name>
</gene>
<evidence type="ECO:0000256" key="8">
    <source>
        <dbReference type="SAM" id="Coils"/>
    </source>
</evidence>
<dbReference type="OrthoDB" id="443505at2759"/>
<comment type="similarity">
    <text evidence="2">Belongs to the methyltransferase superfamily. L-isoaspartyl/D-aspartyl protein methyltransferase family.</text>
</comment>
<keyword evidence="7" id="KW-0949">S-adenosyl-L-methionine</keyword>
<dbReference type="GO" id="GO:0032259">
    <property type="term" value="P:methylation"/>
    <property type="evidence" value="ECO:0007669"/>
    <property type="project" value="UniProtKB-KW"/>
</dbReference>
<dbReference type="GO" id="GO:0005737">
    <property type="term" value="C:cytoplasm"/>
    <property type="evidence" value="ECO:0007669"/>
    <property type="project" value="UniProtKB-SubCell"/>
</dbReference>
<keyword evidence="8" id="KW-0175">Coiled coil</keyword>
<evidence type="ECO:0000313" key="10">
    <source>
        <dbReference type="EMBL" id="KAF4663835.1"/>
    </source>
</evidence>
<name>A0A7J6LX50_PERCH</name>
<dbReference type="PROSITE" id="PS01279">
    <property type="entry name" value="PCMT"/>
    <property type="match status" value="1"/>
</dbReference>
<evidence type="ECO:0000256" key="5">
    <source>
        <dbReference type="ARBA" id="ARBA00022603"/>
    </source>
</evidence>
<dbReference type="GO" id="GO:0004719">
    <property type="term" value="F:protein-L-isoaspartate (D-aspartate) O-methyltransferase activity"/>
    <property type="evidence" value="ECO:0007669"/>
    <property type="project" value="UniProtKB-EC"/>
</dbReference>
<dbReference type="FunFam" id="3.40.50.150:FF:000027">
    <property type="entry name" value="Protein-L-isoaspartate O-methyltransferase"/>
    <property type="match status" value="1"/>
</dbReference>
<dbReference type="CDD" id="cd02440">
    <property type="entry name" value="AdoMet_MTases"/>
    <property type="match status" value="1"/>
</dbReference>
<keyword evidence="5" id="KW-0489">Methyltransferase</keyword>
<proteinExistence type="inferred from homology"/>
<dbReference type="Proteomes" id="UP000591131">
    <property type="component" value="Unassembled WGS sequence"/>
</dbReference>
<feature type="region of interest" description="Disordered" evidence="9">
    <location>
        <begin position="117"/>
        <end position="160"/>
    </location>
</feature>
<dbReference type="NCBIfam" id="TIGR00080">
    <property type="entry name" value="pimt"/>
    <property type="match status" value="1"/>
</dbReference>
<evidence type="ECO:0000313" key="11">
    <source>
        <dbReference type="Proteomes" id="UP000591131"/>
    </source>
</evidence>
<dbReference type="InterPro" id="IPR000682">
    <property type="entry name" value="PCMT"/>
</dbReference>
<evidence type="ECO:0000256" key="6">
    <source>
        <dbReference type="ARBA" id="ARBA00022679"/>
    </source>
</evidence>
<dbReference type="PANTHER" id="PTHR11579">
    <property type="entry name" value="PROTEIN-L-ISOASPARTATE O-METHYLTRANSFERASE"/>
    <property type="match status" value="1"/>
</dbReference>
<accession>A0A7J6LX50</accession>
<dbReference type="PANTHER" id="PTHR11579:SF0">
    <property type="entry name" value="PROTEIN-L-ISOASPARTATE(D-ASPARTATE) O-METHYLTRANSFERASE"/>
    <property type="match status" value="1"/>
</dbReference>
<dbReference type="Gene3D" id="3.40.50.150">
    <property type="entry name" value="Vaccinia Virus protein VP39"/>
    <property type="match status" value="1"/>
</dbReference>
<dbReference type="InterPro" id="IPR029063">
    <property type="entry name" value="SAM-dependent_MTases_sf"/>
</dbReference>
<evidence type="ECO:0000256" key="3">
    <source>
        <dbReference type="ARBA" id="ARBA00011890"/>
    </source>
</evidence>
<evidence type="ECO:0000256" key="4">
    <source>
        <dbReference type="ARBA" id="ARBA00022490"/>
    </source>
</evidence>
<comment type="subcellular location">
    <subcellularLocation>
        <location evidence="1">Cytoplasm</location>
    </subcellularLocation>
</comment>
<feature type="region of interest" description="Disordered" evidence="9">
    <location>
        <begin position="651"/>
        <end position="761"/>
    </location>
</feature>
<dbReference type="SUPFAM" id="SSF53335">
    <property type="entry name" value="S-adenosyl-L-methionine-dependent methyltransferases"/>
    <property type="match status" value="1"/>
</dbReference>
<comment type="caution">
    <text evidence="10">The sequence shown here is derived from an EMBL/GenBank/DDBJ whole genome shotgun (WGS) entry which is preliminary data.</text>
</comment>
<protein>
    <recommendedName>
        <fullName evidence="3">protein-L-isoaspartate(D-aspartate) O-methyltransferase</fullName>
        <ecNumber evidence="3">2.1.1.77</ecNumber>
    </recommendedName>
</protein>
<keyword evidence="6" id="KW-0808">Transferase</keyword>
<evidence type="ECO:0000256" key="2">
    <source>
        <dbReference type="ARBA" id="ARBA00005369"/>
    </source>
</evidence>
<evidence type="ECO:0000256" key="7">
    <source>
        <dbReference type="ARBA" id="ARBA00022691"/>
    </source>
</evidence>
<feature type="compositionally biased region" description="Low complexity" evidence="9">
    <location>
        <begin position="146"/>
        <end position="156"/>
    </location>
</feature>
<evidence type="ECO:0000256" key="9">
    <source>
        <dbReference type="SAM" id="MobiDB-lite"/>
    </source>
</evidence>
<dbReference type="AlphaFoldDB" id="A0A7J6LX50"/>
<sequence length="1017" mass="112082">MPSQSTVDKEKEDSYLITEIAALRMELIETQEELKELRSRNASLEKELLLARHQLQKGSKLGADATYMQSPVRASRRSCPGGSTAIVVREEGAIKPGAADRIIWKRVNGRMVAVVKGNSPEPGPLPPRWNETISSTQRVSDEHTAEGQAGATQEAEPVSREQPVLAVKAECLSQAQLDDFVSSQFDELCHSSGDVCGQYSSFSNTVVSEFLKHASGTIDEGNVEAVLQSLCKLTVERSYAGSRFMTQIQKGLSKGDKRKLKSVSMALNLFCAHLDICRILYMLKSRDDPTLAEECEREWEAAGELYNKVAVYMEDLHDKVLMEKNKDGKNIQEDFGWRDLSPDIPPTACDFLERFVLPYCLWQIPFVELQERCLQHLDYDLDDEVLEKIWAQAGNNPDRHREDRRDVARKRAENSIVMEDPTEEMELEPEIVDLGPVKKSRKSMEEAAIEEMNRCRKRKSSTEGDVAKATSLVEKAPGERGRHMLRYNNKPKVANIEIYQHIPGGGHTDEYDYFDDDDSLSPMTRGIRLSTDAFDHPQIAFGSSLISPANGNGALLPVPPADLPRRVSPVRRARVLVPATPLTIERRRGEMAGNRAWQALGDFNRATTPTEQSRRLFTPIASSRTRSMLTPADLPQLPALPLAATMASFDMTTPSPGTRGKRSLMRSRSAVKRSAREMDEPEPMNLAAKVLQSPLPPVPEDSPAEHDATAAPASSPESSVAGGAPTVEIPLGSSLAFEMIDSPRRQRRKRRSEAATQNSVLDYPTEQPRAITGLVWASFISAVMAWRSSSTSNNGLIENLQRNGVITSSAVFQAMKSVDRGNYVNDKSRAYEDSPQYIGHSATISAPHMHAHALELLEPFIVGGGRRILDVGSGSGYLAVCMARMGGETSRVIGIDYIGPLVDFSLDNVKKKDSDLLESGRLKLLQSDGWAGYEPKAPYDAIHVGAAAESVPKALVEQMKRGGRMVIPVGPYGGFQTFYQVDKDETGAVTKTPLMGVQYVPLVKPAGMTSSDESDEL</sequence>
<dbReference type="EC" id="2.1.1.77" evidence="3"/>
<reference evidence="10 11" key="1">
    <citation type="submission" date="2020-04" db="EMBL/GenBank/DDBJ databases">
        <title>Perkinsus chesapeaki whole genome sequence.</title>
        <authorList>
            <person name="Bogema D.R."/>
        </authorList>
    </citation>
    <scope>NUCLEOTIDE SEQUENCE [LARGE SCALE GENOMIC DNA]</scope>
    <source>
        <strain evidence="10">ATCC PRA-425</strain>
    </source>
</reference>
<feature type="coiled-coil region" evidence="8">
    <location>
        <begin position="20"/>
        <end position="54"/>
    </location>
</feature>
<dbReference type="EMBL" id="JAAPAO010000305">
    <property type="protein sequence ID" value="KAF4663835.1"/>
    <property type="molecule type" value="Genomic_DNA"/>
</dbReference>